<dbReference type="Proteomes" id="UP000053989">
    <property type="component" value="Unassembled WGS sequence"/>
</dbReference>
<dbReference type="AlphaFoldDB" id="A0A0C3ELW9"/>
<organism evidence="1 2">
    <name type="scientific">Scleroderma citrinum Foug A</name>
    <dbReference type="NCBI Taxonomy" id="1036808"/>
    <lineage>
        <taxon>Eukaryota</taxon>
        <taxon>Fungi</taxon>
        <taxon>Dikarya</taxon>
        <taxon>Basidiomycota</taxon>
        <taxon>Agaricomycotina</taxon>
        <taxon>Agaricomycetes</taxon>
        <taxon>Agaricomycetidae</taxon>
        <taxon>Boletales</taxon>
        <taxon>Sclerodermatineae</taxon>
        <taxon>Sclerodermataceae</taxon>
        <taxon>Scleroderma</taxon>
    </lineage>
</organism>
<accession>A0A0C3ELW9</accession>
<gene>
    <name evidence="1" type="ORF">SCLCIDRAFT_823160</name>
</gene>
<dbReference type="HOGENOM" id="CLU_2016569_0_0_1"/>
<proteinExistence type="predicted"/>
<protein>
    <submittedName>
        <fullName evidence="1">Uncharacterized protein</fullName>
    </submittedName>
</protein>
<reference evidence="2" key="2">
    <citation type="submission" date="2015-01" db="EMBL/GenBank/DDBJ databases">
        <title>Evolutionary Origins and Diversification of the Mycorrhizal Mutualists.</title>
        <authorList>
            <consortium name="DOE Joint Genome Institute"/>
            <consortium name="Mycorrhizal Genomics Consortium"/>
            <person name="Kohler A."/>
            <person name="Kuo A."/>
            <person name="Nagy L.G."/>
            <person name="Floudas D."/>
            <person name="Copeland A."/>
            <person name="Barry K.W."/>
            <person name="Cichocki N."/>
            <person name="Veneault-Fourrey C."/>
            <person name="LaButti K."/>
            <person name="Lindquist E.A."/>
            <person name="Lipzen A."/>
            <person name="Lundell T."/>
            <person name="Morin E."/>
            <person name="Murat C."/>
            <person name="Riley R."/>
            <person name="Ohm R."/>
            <person name="Sun H."/>
            <person name="Tunlid A."/>
            <person name="Henrissat B."/>
            <person name="Grigoriev I.V."/>
            <person name="Hibbett D.S."/>
            <person name="Martin F."/>
        </authorList>
    </citation>
    <scope>NUCLEOTIDE SEQUENCE [LARGE SCALE GENOMIC DNA]</scope>
    <source>
        <strain evidence="2">Foug A</strain>
    </source>
</reference>
<name>A0A0C3ELW9_9AGAM</name>
<sequence>MRVTCLFLFFVRPHDILRADFFAHFLASLRLPGVVQSHILWLPHGSGCFLLVLPLSMMDHGLTEQYLSDTTIKIFHFQPNVYHGGGAQLFAGHHPGKYGGGGDTPDPVMAESRSIASLDNNIN</sequence>
<dbReference type="InParanoid" id="A0A0C3ELW9"/>
<dbReference type="EMBL" id="KN822007">
    <property type="protein sequence ID" value="KIM69174.1"/>
    <property type="molecule type" value="Genomic_DNA"/>
</dbReference>
<evidence type="ECO:0000313" key="1">
    <source>
        <dbReference type="EMBL" id="KIM69174.1"/>
    </source>
</evidence>
<reference evidence="1 2" key="1">
    <citation type="submission" date="2014-04" db="EMBL/GenBank/DDBJ databases">
        <authorList>
            <consortium name="DOE Joint Genome Institute"/>
            <person name="Kuo A."/>
            <person name="Kohler A."/>
            <person name="Nagy L.G."/>
            <person name="Floudas D."/>
            <person name="Copeland A."/>
            <person name="Barry K.W."/>
            <person name="Cichocki N."/>
            <person name="Veneault-Fourrey C."/>
            <person name="LaButti K."/>
            <person name="Lindquist E.A."/>
            <person name="Lipzen A."/>
            <person name="Lundell T."/>
            <person name="Morin E."/>
            <person name="Murat C."/>
            <person name="Sun H."/>
            <person name="Tunlid A."/>
            <person name="Henrissat B."/>
            <person name="Grigoriev I.V."/>
            <person name="Hibbett D.S."/>
            <person name="Martin F."/>
            <person name="Nordberg H.P."/>
            <person name="Cantor M.N."/>
            <person name="Hua S.X."/>
        </authorList>
    </citation>
    <scope>NUCLEOTIDE SEQUENCE [LARGE SCALE GENOMIC DNA]</scope>
    <source>
        <strain evidence="1 2">Foug A</strain>
    </source>
</reference>
<keyword evidence="2" id="KW-1185">Reference proteome</keyword>
<evidence type="ECO:0000313" key="2">
    <source>
        <dbReference type="Proteomes" id="UP000053989"/>
    </source>
</evidence>